<dbReference type="PIRSF" id="PIRSF000429">
    <property type="entry name" value="Ac-CoA_Ac_transf"/>
    <property type="match status" value="1"/>
</dbReference>
<dbReference type="PROSITE" id="PS00737">
    <property type="entry name" value="THIOLASE_2"/>
    <property type="match status" value="1"/>
</dbReference>
<dbReference type="PANTHER" id="PTHR18919:SF107">
    <property type="entry name" value="ACETYL-COA ACETYLTRANSFERASE, CYTOSOLIC"/>
    <property type="match status" value="1"/>
</dbReference>
<dbReference type="InterPro" id="IPR002155">
    <property type="entry name" value="Thiolase"/>
</dbReference>
<dbReference type="GO" id="GO:0006635">
    <property type="term" value="P:fatty acid beta-oxidation"/>
    <property type="evidence" value="ECO:0007669"/>
    <property type="project" value="TreeGrafter"/>
</dbReference>
<dbReference type="PROSITE" id="PS00099">
    <property type="entry name" value="THIOLASE_3"/>
    <property type="match status" value="1"/>
</dbReference>
<keyword evidence="9" id="KW-1185">Reference proteome</keyword>
<feature type="active site" description="Proton acceptor" evidence="5">
    <location>
        <position position="384"/>
    </location>
</feature>
<dbReference type="InterPro" id="IPR020616">
    <property type="entry name" value="Thiolase_N"/>
</dbReference>
<dbReference type="WBParaSite" id="PgR042_g051_t02">
    <property type="protein sequence ID" value="PgR042_g051_t02"/>
    <property type="gene ID" value="PgR042_g051"/>
</dbReference>
<evidence type="ECO:0000256" key="1">
    <source>
        <dbReference type="ARBA" id="ARBA00005189"/>
    </source>
</evidence>
<sequence>MASKSGIFIVGAKRTAFGTFGGKLKNHTPVDLAEIASRAVLNEHNIKPEQIDHVIFGNVLHSSADAVYLPRHVGLRLGIPEHVAALAVNRLCGSGFQAIINAAHQILLGESTFVLAGGTENMSMTPFSVRNVRFGTMLGGNYEFEDTLWRGLTDAHIKTPMGMTAENLGAKYNISREEADRYAVRSQTLWKKANESGIFKAEIAPLTIKTKKGDSVFEVDEHPRLTTLENLAKLPPVFKKNGLVDAGNASGICDGAAALLVAGEEAISKYGLKPLVRVVAWESVGVDPNIMGIGPAPAIKSVLKKTNMTLKDIDIIEVFNVNEAFAPQTLAVQRELDIPDDKLNLNGGAIAVGHPLGASGARISAHLTHEMRRRGVKYAIGSACIGGGQGIAILFENVH</sequence>
<feature type="active site" description="Proton acceptor" evidence="5">
    <location>
        <position position="354"/>
    </location>
</feature>
<dbReference type="Gene3D" id="3.40.47.10">
    <property type="match status" value="2"/>
</dbReference>
<dbReference type="Pfam" id="PF02803">
    <property type="entry name" value="Thiolase_C"/>
    <property type="match status" value="1"/>
</dbReference>
<dbReference type="SUPFAM" id="SSF53901">
    <property type="entry name" value="Thiolase-like"/>
    <property type="match status" value="2"/>
</dbReference>
<comment type="pathway">
    <text evidence="1">Lipid metabolism.</text>
</comment>
<dbReference type="CDD" id="cd00751">
    <property type="entry name" value="thiolase"/>
    <property type="match status" value="1"/>
</dbReference>
<dbReference type="InterPro" id="IPR016039">
    <property type="entry name" value="Thiolase-like"/>
</dbReference>
<dbReference type="InterPro" id="IPR020615">
    <property type="entry name" value="Thiolase_acyl_enz_int_AS"/>
</dbReference>
<proteinExistence type="inferred from homology"/>
<dbReference type="Pfam" id="PF00108">
    <property type="entry name" value="Thiolase_N"/>
    <property type="match status" value="1"/>
</dbReference>
<comment type="similarity">
    <text evidence="2 6">Belongs to the thiolase-like superfamily. Thiolase family.</text>
</comment>
<keyword evidence="3 6" id="KW-0808">Transferase</keyword>
<name>A0A915BIT2_PARUN</name>
<feature type="active site" description="Acyl-thioester intermediate" evidence="5">
    <location>
        <position position="92"/>
    </location>
</feature>
<feature type="domain" description="Thiolase N-terminal" evidence="7">
    <location>
        <begin position="7"/>
        <end position="264"/>
    </location>
</feature>
<evidence type="ECO:0000259" key="7">
    <source>
        <dbReference type="Pfam" id="PF00108"/>
    </source>
</evidence>
<evidence type="ECO:0000256" key="2">
    <source>
        <dbReference type="ARBA" id="ARBA00010982"/>
    </source>
</evidence>
<dbReference type="InterPro" id="IPR020610">
    <property type="entry name" value="Thiolase_AS"/>
</dbReference>
<feature type="domain" description="Thiolase C-terminal" evidence="8">
    <location>
        <begin position="272"/>
        <end position="396"/>
    </location>
</feature>
<dbReference type="NCBIfam" id="TIGR01930">
    <property type="entry name" value="AcCoA-C-Actrans"/>
    <property type="match status" value="1"/>
</dbReference>
<evidence type="ECO:0000313" key="9">
    <source>
        <dbReference type="Proteomes" id="UP000887569"/>
    </source>
</evidence>
<dbReference type="Proteomes" id="UP000887569">
    <property type="component" value="Unplaced"/>
</dbReference>
<dbReference type="InterPro" id="IPR020613">
    <property type="entry name" value="Thiolase_CS"/>
</dbReference>
<organism evidence="9 10">
    <name type="scientific">Parascaris univalens</name>
    <name type="common">Nematode worm</name>
    <dbReference type="NCBI Taxonomy" id="6257"/>
    <lineage>
        <taxon>Eukaryota</taxon>
        <taxon>Metazoa</taxon>
        <taxon>Ecdysozoa</taxon>
        <taxon>Nematoda</taxon>
        <taxon>Chromadorea</taxon>
        <taxon>Rhabditida</taxon>
        <taxon>Spirurina</taxon>
        <taxon>Ascaridomorpha</taxon>
        <taxon>Ascaridoidea</taxon>
        <taxon>Ascarididae</taxon>
        <taxon>Parascaris</taxon>
    </lineage>
</organism>
<evidence type="ECO:0000313" key="10">
    <source>
        <dbReference type="WBParaSite" id="PgR042_g051_t02"/>
    </source>
</evidence>
<dbReference type="GO" id="GO:0003985">
    <property type="term" value="F:acetyl-CoA C-acetyltransferase activity"/>
    <property type="evidence" value="ECO:0007669"/>
    <property type="project" value="TreeGrafter"/>
</dbReference>
<dbReference type="PROSITE" id="PS00098">
    <property type="entry name" value="THIOLASE_1"/>
    <property type="match status" value="1"/>
</dbReference>
<accession>A0A915BIT2</accession>
<reference evidence="10" key="1">
    <citation type="submission" date="2022-11" db="UniProtKB">
        <authorList>
            <consortium name="WormBaseParasite"/>
        </authorList>
    </citation>
    <scope>IDENTIFICATION</scope>
</reference>
<evidence type="ECO:0000256" key="5">
    <source>
        <dbReference type="PIRSR" id="PIRSR000429-1"/>
    </source>
</evidence>
<evidence type="ECO:0000256" key="3">
    <source>
        <dbReference type="ARBA" id="ARBA00022679"/>
    </source>
</evidence>
<dbReference type="PANTHER" id="PTHR18919">
    <property type="entry name" value="ACETYL-COA C-ACYLTRANSFERASE"/>
    <property type="match status" value="1"/>
</dbReference>
<protein>
    <submittedName>
        <fullName evidence="10">Uncharacterized protein</fullName>
    </submittedName>
</protein>
<evidence type="ECO:0000259" key="8">
    <source>
        <dbReference type="Pfam" id="PF02803"/>
    </source>
</evidence>
<dbReference type="InterPro" id="IPR020617">
    <property type="entry name" value="Thiolase_C"/>
</dbReference>
<dbReference type="FunFam" id="3.40.47.10:FF:000010">
    <property type="entry name" value="Acetyl-CoA acetyltransferase (Thiolase)"/>
    <property type="match status" value="1"/>
</dbReference>
<dbReference type="AlphaFoldDB" id="A0A915BIT2"/>
<evidence type="ECO:0000256" key="4">
    <source>
        <dbReference type="ARBA" id="ARBA00023315"/>
    </source>
</evidence>
<keyword evidence="4 6" id="KW-0012">Acyltransferase</keyword>
<dbReference type="GO" id="GO:0005739">
    <property type="term" value="C:mitochondrion"/>
    <property type="evidence" value="ECO:0007669"/>
    <property type="project" value="TreeGrafter"/>
</dbReference>
<evidence type="ECO:0000256" key="6">
    <source>
        <dbReference type="RuleBase" id="RU003557"/>
    </source>
</evidence>